<keyword evidence="1" id="KW-0812">Transmembrane</keyword>
<proteinExistence type="predicted"/>
<gene>
    <name evidence="2" type="ORF">GWK10_07295</name>
</gene>
<evidence type="ECO:0000313" key="3">
    <source>
        <dbReference type="Proteomes" id="UP000474296"/>
    </source>
</evidence>
<keyword evidence="1" id="KW-1133">Transmembrane helix</keyword>
<keyword evidence="1" id="KW-0472">Membrane</keyword>
<evidence type="ECO:0000256" key="1">
    <source>
        <dbReference type="SAM" id="Phobius"/>
    </source>
</evidence>
<sequence>MSWVKTERGKRIILLIEEIFKKAEKDSKKNTGNGLSEYLSDTIEKQFGDRITKETFNRYFNQHIANSTSRRTKPYDKTLDILSRYLKYKDFKDFVERNESEFEKVKREFEEVKKRCKRKLTISWFFSFLLSVFLIFFISKYYKKNCMIWVDDHYEKIRCSGLDNEVKFNPVMLENFKQVPLCDTTTIIRNDRLVLWYDKSDNKVTTFTYPGKHPTNGKTLKEMTQYIKETYVKPCDSIKNVIRKGKS</sequence>
<comment type="caution">
    <text evidence="2">The sequence shown here is derived from an EMBL/GenBank/DDBJ whole genome shotgun (WGS) entry which is preliminary data.</text>
</comment>
<dbReference type="EMBL" id="JAABOQ010000003">
    <property type="protein sequence ID" value="NER17010.1"/>
    <property type="molecule type" value="Genomic_DNA"/>
</dbReference>
<dbReference type="Proteomes" id="UP000474296">
    <property type="component" value="Unassembled WGS sequence"/>
</dbReference>
<keyword evidence="3" id="KW-1185">Reference proteome</keyword>
<protein>
    <submittedName>
        <fullName evidence="2">Uncharacterized protein</fullName>
    </submittedName>
</protein>
<dbReference type="AlphaFoldDB" id="A0A6M0CT76"/>
<evidence type="ECO:0000313" key="2">
    <source>
        <dbReference type="EMBL" id="NER17010.1"/>
    </source>
</evidence>
<name>A0A6M0CT76_9FLAO</name>
<feature type="transmembrane region" description="Helical" evidence="1">
    <location>
        <begin position="122"/>
        <end position="142"/>
    </location>
</feature>
<dbReference type="RefSeq" id="WP_164030957.1">
    <property type="nucleotide sequence ID" value="NZ_JAABOQ010000003.1"/>
</dbReference>
<organism evidence="2 3">
    <name type="scientific">Spongiivirga citrea</name>
    <dbReference type="NCBI Taxonomy" id="1481457"/>
    <lineage>
        <taxon>Bacteria</taxon>
        <taxon>Pseudomonadati</taxon>
        <taxon>Bacteroidota</taxon>
        <taxon>Flavobacteriia</taxon>
        <taxon>Flavobacteriales</taxon>
        <taxon>Flavobacteriaceae</taxon>
        <taxon>Spongiivirga</taxon>
    </lineage>
</organism>
<accession>A0A6M0CT76</accession>
<reference evidence="2 3" key="1">
    <citation type="submission" date="2020-01" db="EMBL/GenBank/DDBJ databases">
        <title>Spongiivirga citrea KCTC 32990T.</title>
        <authorList>
            <person name="Wang G."/>
        </authorList>
    </citation>
    <scope>NUCLEOTIDE SEQUENCE [LARGE SCALE GENOMIC DNA]</scope>
    <source>
        <strain evidence="2 3">KCTC 32990</strain>
    </source>
</reference>